<dbReference type="AlphaFoldDB" id="A0A5C6V931"/>
<keyword evidence="7" id="KW-0479">Metal-binding</keyword>
<evidence type="ECO:0000313" key="10">
    <source>
        <dbReference type="EMBL" id="TXC81607.1"/>
    </source>
</evidence>
<comment type="PTM">
    <text evidence="7 8">An intermediate of this reaction is the autophosphorylated ppk in which a phosphate is covalently linked to a histidine residue through a N-P bond.</text>
</comment>
<feature type="binding site" evidence="7">
    <location>
        <position position="589"/>
    </location>
    <ligand>
        <name>ATP</name>
        <dbReference type="ChEBI" id="CHEBI:30616"/>
    </ligand>
</feature>
<feature type="domain" description="PLD phosphodiesterase" evidence="9">
    <location>
        <begin position="427"/>
        <end position="461"/>
    </location>
</feature>
<dbReference type="SUPFAM" id="SSF143724">
    <property type="entry name" value="PHP14-like"/>
    <property type="match status" value="1"/>
</dbReference>
<dbReference type="GO" id="GO:0046872">
    <property type="term" value="F:metal ion binding"/>
    <property type="evidence" value="ECO:0007669"/>
    <property type="project" value="UniProtKB-KW"/>
</dbReference>
<dbReference type="EC" id="2.7.4.1" evidence="7 8"/>
<dbReference type="Pfam" id="PF13090">
    <property type="entry name" value="PP_kinase_C"/>
    <property type="match status" value="1"/>
</dbReference>
<dbReference type="InterPro" id="IPR041108">
    <property type="entry name" value="PP_kinase_C_1"/>
</dbReference>
<keyword evidence="5 7" id="KW-0067">ATP-binding</keyword>
<comment type="caution">
    <text evidence="10">The sequence shown here is derived from an EMBL/GenBank/DDBJ whole genome shotgun (WGS) entry which is preliminary data.</text>
</comment>
<evidence type="ECO:0000256" key="7">
    <source>
        <dbReference type="HAMAP-Rule" id="MF_00347"/>
    </source>
</evidence>
<dbReference type="SUPFAM" id="SSF140356">
    <property type="entry name" value="PPK N-terminal domain-like"/>
    <property type="match status" value="1"/>
</dbReference>
<dbReference type="InterPro" id="IPR001736">
    <property type="entry name" value="PLipase_D/transphosphatidylase"/>
</dbReference>
<dbReference type="GO" id="GO:0009358">
    <property type="term" value="C:polyphosphate kinase complex"/>
    <property type="evidence" value="ECO:0007669"/>
    <property type="project" value="InterPro"/>
</dbReference>
<dbReference type="SUPFAM" id="SSF56024">
    <property type="entry name" value="Phospholipase D/nuclease"/>
    <property type="match status" value="2"/>
</dbReference>
<dbReference type="GO" id="GO:0005524">
    <property type="term" value="F:ATP binding"/>
    <property type="evidence" value="ECO:0007669"/>
    <property type="project" value="UniProtKB-KW"/>
</dbReference>
<dbReference type="CDD" id="cd09164">
    <property type="entry name" value="PLDc_EcPPK1_C1_like"/>
    <property type="match status" value="1"/>
</dbReference>
<evidence type="ECO:0000256" key="1">
    <source>
        <dbReference type="ARBA" id="ARBA00022553"/>
    </source>
</evidence>
<dbReference type="PIRSF" id="PIRSF015589">
    <property type="entry name" value="PP_kinase"/>
    <property type="match status" value="1"/>
</dbReference>
<dbReference type="GO" id="GO:0008976">
    <property type="term" value="F:polyphosphate kinase activity"/>
    <property type="evidence" value="ECO:0007669"/>
    <property type="project" value="UniProtKB-UniRule"/>
</dbReference>
<feature type="binding site" evidence="7">
    <location>
        <position position="561"/>
    </location>
    <ligand>
        <name>ATP</name>
        <dbReference type="ChEBI" id="CHEBI:30616"/>
    </ligand>
</feature>
<evidence type="ECO:0000256" key="5">
    <source>
        <dbReference type="ARBA" id="ARBA00022840"/>
    </source>
</evidence>
<proteinExistence type="inferred from homology"/>
<dbReference type="OrthoDB" id="9761456at2"/>
<dbReference type="InterPro" id="IPR003414">
    <property type="entry name" value="PP_kinase"/>
</dbReference>
<reference evidence="10 11" key="1">
    <citation type="submission" date="2019-08" db="EMBL/GenBank/DDBJ databases">
        <title>Genome of Luteibaculum oceani JCM 18817.</title>
        <authorList>
            <person name="Bowman J.P."/>
        </authorList>
    </citation>
    <scope>NUCLEOTIDE SEQUENCE [LARGE SCALE GENOMIC DNA]</scope>
    <source>
        <strain evidence="10 11">JCM 18817</strain>
    </source>
</reference>
<keyword evidence="1 7" id="KW-0597">Phosphoprotein</keyword>
<dbReference type="NCBIfam" id="TIGR03705">
    <property type="entry name" value="poly_P_kin"/>
    <property type="match status" value="1"/>
</dbReference>
<evidence type="ECO:0000256" key="6">
    <source>
        <dbReference type="ARBA" id="ARBA00022842"/>
    </source>
</evidence>
<dbReference type="RefSeq" id="WP_147013477.1">
    <property type="nucleotide sequence ID" value="NZ_VORB01000003.1"/>
</dbReference>
<dbReference type="PROSITE" id="PS50035">
    <property type="entry name" value="PLD"/>
    <property type="match status" value="1"/>
</dbReference>
<dbReference type="CDD" id="cd09167">
    <property type="entry name" value="PLDc_EcPPK1_C2_like"/>
    <property type="match status" value="1"/>
</dbReference>
<keyword evidence="11" id="KW-1185">Reference proteome</keyword>
<feature type="binding site" evidence="7">
    <location>
        <position position="402"/>
    </location>
    <ligand>
        <name>Mg(2+)</name>
        <dbReference type="ChEBI" id="CHEBI:18420"/>
    </ligand>
</feature>
<feature type="binding site" evidence="7">
    <location>
        <position position="45"/>
    </location>
    <ligand>
        <name>ATP</name>
        <dbReference type="ChEBI" id="CHEBI:30616"/>
    </ligand>
</feature>
<dbReference type="Proteomes" id="UP000321168">
    <property type="component" value="Unassembled WGS sequence"/>
</dbReference>
<comment type="catalytic activity">
    <reaction evidence="7 8">
        <text>[phosphate](n) + ATP = [phosphate](n+1) + ADP</text>
        <dbReference type="Rhea" id="RHEA:19573"/>
        <dbReference type="Rhea" id="RHEA-COMP:9859"/>
        <dbReference type="Rhea" id="RHEA-COMP:14280"/>
        <dbReference type="ChEBI" id="CHEBI:16838"/>
        <dbReference type="ChEBI" id="CHEBI:30616"/>
        <dbReference type="ChEBI" id="CHEBI:456216"/>
        <dbReference type="EC" id="2.7.4.1"/>
    </reaction>
</comment>
<keyword evidence="4 7" id="KW-0418">Kinase</keyword>
<evidence type="ECO:0000256" key="2">
    <source>
        <dbReference type="ARBA" id="ARBA00022679"/>
    </source>
</evidence>
<dbReference type="EMBL" id="VORB01000003">
    <property type="protein sequence ID" value="TXC81607.1"/>
    <property type="molecule type" value="Genomic_DNA"/>
</dbReference>
<feature type="active site" description="Phosphohistidine intermediate" evidence="7">
    <location>
        <position position="432"/>
    </location>
</feature>
<evidence type="ECO:0000259" key="9">
    <source>
        <dbReference type="PROSITE" id="PS50035"/>
    </source>
</evidence>
<dbReference type="InterPro" id="IPR036832">
    <property type="entry name" value="PPK_N_dom_sf"/>
</dbReference>
<name>A0A5C6V931_9FLAO</name>
<dbReference type="HAMAP" id="MF_00347">
    <property type="entry name" value="Polyphosphate_kinase"/>
    <property type="match status" value="1"/>
</dbReference>
<keyword evidence="2 7" id="KW-0808">Transferase</keyword>
<feature type="binding site" evidence="7">
    <location>
        <position position="372"/>
    </location>
    <ligand>
        <name>Mg(2+)</name>
        <dbReference type="ChEBI" id="CHEBI:18420"/>
    </ligand>
</feature>
<dbReference type="NCBIfam" id="NF003921">
    <property type="entry name" value="PRK05443.2-2"/>
    <property type="match status" value="1"/>
</dbReference>
<sequence>MGNNFELINRELSWLAFNDRVLQEAADKSVPVIERVKFLGIFSNNLDEFFKVRVATLNRIVNFGVEARNYLEMDPEECLEIIQSTVIKLQSKFEKIYEGLLDELREDNIIMLNEKQLTPDQLLFVRKYFTEKVRPNIVPIMLDKRKRFPTVKDKMIYLAIKMHRENKAPDYALVELPTDVLPRFLVLPPQGGRRYVMMLDDVIRASLPDIFNIFDYEDFEAYTIKLTRDAELDIEEDVSKSFMDKLESSIENRKKGQFVRFVYDATIPDDLFDFLLKKLKLRQTQNLIPGGRYHNFKDFMGFPNLGLKDFVNPPMPPLKHRHLDKYKSMFKAISEKDSLLTYPFQSFNYVIDLLREAAIDPKVTAIRINLYRVAKNSKIINALISAAKNHKKVEVVLELQARFDEKNNLYWSSKLQEEGVKVLFGVNGLKVHSKLILIERKEDKKVKYYAHIGTGNFHEGNAKLYTDYSLLTADQRIATEVNRVFNFLRENYKIGPFEHLLVSPFSTRSKMVELIHNEIEQVKQGKEGYIYLKLNNLQDRDMIIELYKASQAGVKIVGVVRGICSLIPGVPGMSENITIVSVIDRFLEHTRLMIFGNGGDEQFYLGSADWMTRNLDRRVEVTAPVYDPIIKKVLKETFMIYVKDNVKARIIDKNQYNLYVSNQGESRVRAQYEVYDYFKNRLGEEVPDKEFAEI</sequence>
<dbReference type="PANTHER" id="PTHR30218:SF0">
    <property type="entry name" value="POLYPHOSPHATE KINASE"/>
    <property type="match status" value="1"/>
</dbReference>
<comment type="function">
    <text evidence="7 8">Catalyzes the reversible transfer of the terminal phosphate of ATP to form a long-chain polyphosphate (polyP).</text>
</comment>
<comment type="cofactor">
    <cofactor evidence="7">
        <name>Mg(2+)</name>
        <dbReference type="ChEBI" id="CHEBI:18420"/>
    </cofactor>
</comment>
<dbReference type="InterPro" id="IPR024953">
    <property type="entry name" value="PP_kinase_middle"/>
</dbReference>
<evidence type="ECO:0000256" key="3">
    <source>
        <dbReference type="ARBA" id="ARBA00022741"/>
    </source>
</evidence>
<dbReference type="Pfam" id="PF17941">
    <property type="entry name" value="PP_kinase_C_1"/>
    <property type="match status" value="1"/>
</dbReference>
<dbReference type="Gene3D" id="1.20.58.310">
    <property type="entry name" value="Polyphosphate kinase N-terminal domain"/>
    <property type="match status" value="1"/>
</dbReference>
<evidence type="ECO:0000256" key="8">
    <source>
        <dbReference type="RuleBase" id="RU003800"/>
    </source>
</evidence>
<accession>A0A5C6V931</accession>
<evidence type="ECO:0000313" key="11">
    <source>
        <dbReference type="Proteomes" id="UP000321168"/>
    </source>
</evidence>
<dbReference type="NCBIfam" id="NF003925">
    <property type="entry name" value="PRK05443.3-3"/>
    <property type="match status" value="1"/>
</dbReference>
<comment type="similarity">
    <text evidence="7 8">Belongs to the polyphosphate kinase 1 (PPK1) family.</text>
</comment>
<organism evidence="10 11">
    <name type="scientific">Luteibaculum oceani</name>
    <dbReference type="NCBI Taxonomy" id="1294296"/>
    <lineage>
        <taxon>Bacteria</taxon>
        <taxon>Pseudomonadati</taxon>
        <taxon>Bacteroidota</taxon>
        <taxon>Flavobacteriia</taxon>
        <taxon>Flavobacteriales</taxon>
        <taxon>Luteibaculaceae</taxon>
        <taxon>Luteibaculum</taxon>
    </lineage>
</organism>
<dbReference type="Pfam" id="PF02503">
    <property type="entry name" value="PP_kinase"/>
    <property type="match status" value="1"/>
</dbReference>
<dbReference type="Pfam" id="PF13089">
    <property type="entry name" value="PP_kinase_N"/>
    <property type="match status" value="1"/>
</dbReference>
<dbReference type="InterPro" id="IPR036830">
    <property type="entry name" value="PP_kinase_middle_dom_sf"/>
</dbReference>
<dbReference type="PANTHER" id="PTHR30218">
    <property type="entry name" value="POLYPHOSPHATE KINASE"/>
    <property type="match status" value="1"/>
</dbReference>
<dbReference type="GO" id="GO:0006799">
    <property type="term" value="P:polyphosphate biosynthetic process"/>
    <property type="evidence" value="ECO:0007669"/>
    <property type="project" value="UniProtKB-UniRule"/>
</dbReference>
<dbReference type="InterPro" id="IPR025200">
    <property type="entry name" value="PPK_C_dom2"/>
</dbReference>
<evidence type="ECO:0000256" key="4">
    <source>
        <dbReference type="ARBA" id="ARBA00022777"/>
    </source>
</evidence>
<keyword evidence="3 7" id="KW-0547">Nucleotide-binding</keyword>
<dbReference type="Gene3D" id="3.30.1840.10">
    <property type="entry name" value="Polyphosphate kinase middle domain"/>
    <property type="match status" value="1"/>
</dbReference>
<dbReference type="Gene3D" id="3.30.870.10">
    <property type="entry name" value="Endonuclease Chain A"/>
    <property type="match status" value="2"/>
</dbReference>
<gene>
    <name evidence="10" type="primary">ppk1</name>
    <name evidence="7" type="synonym">ppk</name>
    <name evidence="10" type="ORF">FRX97_03545</name>
</gene>
<dbReference type="InterPro" id="IPR025198">
    <property type="entry name" value="PPK_N_dom"/>
</dbReference>
<feature type="binding site" evidence="7">
    <location>
        <position position="465"/>
    </location>
    <ligand>
        <name>ATP</name>
        <dbReference type="ChEBI" id="CHEBI:30616"/>
    </ligand>
</feature>
<keyword evidence="6 7" id="KW-0460">Magnesium</keyword>
<dbReference type="NCBIfam" id="NF003917">
    <property type="entry name" value="PRK05443.1-1"/>
    <property type="match status" value="1"/>
</dbReference>
<protein>
    <recommendedName>
        <fullName evidence="7 8">Polyphosphate kinase</fullName>
        <ecNumber evidence="7 8">2.7.4.1</ecNumber>
    </recommendedName>
    <alternativeName>
        <fullName evidence="7">ATP-polyphosphate phosphotransferase</fullName>
    </alternativeName>
    <alternativeName>
        <fullName evidence="7">Polyphosphoric acid kinase</fullName>
    </alternativeName>
</protein>